<feature type="transmembrane region" description="Helical" evidence="13">
    <location>
        <begin position="142"/>
        <end position="165"/>
    </location>
</feature>
<dbReference type="Proteomes" id="UP000824178">
    <property type="component" value="Unassembled WGS sequence"/>
</dbReference>
<keyword evidence="9 13" id="KW-1133">Transmembrane helix</keyword>
<gene>
    <name evidence="14" type="ORF">H9864_08675</name>
</gene>
<feature type="transmembrane region" description="Helical" evidence="13">
    <location>
        <begin position="325"/>
        <end position="354"/>
    </location>
</feature>
<feature type="transmembrane region" description="Helical" evidence="13">
    <location>
        <begin position="296"/>
        <end position="313"/>
    </location>
</feature>
<evidence type="ECO:0000256" key="9">
    <source>
        <dbReference type="ARBA" id="ARBA00022989"/>
    </source>
</evidence>
<evidence type="ECO:0000256" key="6">
    <source>
        <dbReference type="ARBA" id="ARBA00022449"/>
    </source>
</evidence>
<keyword evidence="6" id="KW-0050">Antiport</keyword>
<dbReference type="InterPro" id="IPR050222">
    <property type="entry name" value="MATE_MdtK"/>
</dbReference>
<feature type="transmembrane region" description="Helical" evidence="13">
    <location>
        <begin position="394"/>
        <end position="414"/>
    </location>
</feature>
<dbReference type="GO" id="GO:0015297">
    <property type="term" value="F:antiporter activity"/>
    <property type="evidence" value="ECO:0007669"/>
    <property type="project" value="UniProtKB-KW"/>
</dbReference>
<feature type="transmembrane region" description="Helical" evidence="13">
    <location>
        <begin position="264"/>
        <end position="284"/>
    </location>
</feature>
<sequence>MNQEAGAGTLAQKRRPIFSQPELLRLIWPLLVEQLLATTVGMADTMMVSGCGEAAISGVSLVDMINNLVINLLAALATGGAVVVSQYLGAQNGRKANSSAGQLILLSMLLGLGLGGFCLAAARPMLRLFYGAIEEDVLSAGVTYLQITAVSYPFLALYNAGAAIFRSMGNSKISMRISVLMNAINIAGNAVCIFGLKMYVEGVAWPSVISRAVAAILILNACRKKENTVRARLTLRVDGGLARRILGIGIPSAFENSLFQAGRILVVSMISLFGTVQIAANAVANNLDGMGCIPGQAISLAMITVVGRCIGACDNEQAAAYARKLLWWSYLAMGVFNGAILLFVGPLVGIYALSGETMELAILLVRIHCGCGLLLWPVAFVLPNALRAANDVRFTMVVSVLSMAVWRLGFSYLLGVRMGYGAIGVWIAMVVDWVCRSVCFVGRFKSGVWMTKYHA</sequence>
<evidence type="ECO:0000256" key="11">
    <source>
        <dbReference type="ARBA" id="ARBA00023136"/>
    </source>
</evidence>
<reference evidence="14" key="2">
    <citation type="submission" date="2021-04" db="EMBL/GenBank/DDBJ databases">
        <authorList>
            <person name="Gilroy R."/>
        </authorList>
    </citation>
    <scope>NUCLEOTIDE SEQUENCE</scope>
    <source>
        <strain evidence="14">742</strain>
    </source>
</reference>
<comment type="caution">
    <text evidence="14">The sequence shown here is derived from an EMBL/GenBank/DDBJ whole genome shotgun (WGS) entry which is preliminary data.</text>
</comment>
<dbReference type="Pfam" id="PF01554">
    <property type="entry name" value="MatE"/>
    <property type="match status" value="2"/>
</dbReference>
<keyword evidence="8 13" id="KW-0812">Transmembrane</keyword>
<evidence type="ECO:0000256" key="1">
    <source>
        <dbReference type="ARBA" id="ARBA00003408"/>
    </source>
</evidence>
<dbReference type="InterPro" id="IPR048279">
    <property type="entry name" value="MdtK-like"/>
</dbReference>
<keyword evidence="7" id="KW-1003">Cell membrane</keyword>
<proteinExistence type="inferred from homology"/>
<evidence type="ECO:0000313" key="14">
    <source>
        <dbReference type="EMBL" id="MBU3820420.1"/>
    </source>
</evidence>
<feature type="transmembrane region" description="Helical" evidence="13">
    <location>
        <begin position="100"/>
        <end position="122"/>
    </location>
</feature>
<dbReference type="InterPro" id="IPR002528">
    <property type="entry name" value="MATE_fam"/>
</dbReference>
<dbReference type="AlphaFoldDB" id="A0A9E2NRG8"/>
<evidence type="ECO:0000256" key="3">
    <source>
        <dbReference type="ARBA" id="ARBA00010199"/>
    </source>
</evidence>
<organism evidence="14 15">
    <name type="scientific">Candidatus Faecalibacterium intestinavium</name>
    <dbReference type="NCBI Taxonomy" id="2838580"/>
    <lineage>
        <taxon>Bacteria</taxon>
        <taxon>Bacillati</taxon>
        <taxon>Bacillota</taxon>
        <taxon>Clostridia</taxon>
        <taxon>Eubacteriales</taxon>
        <taxon>Oscillospiraceae</taxon>
        <taxon>Faecalibacterium</taxon>
    </lineage>
</organism>
<evidence type="ECO:0000256" key="4">
    <source>
        <dbReference type="ARBA" id="ARBA00020268"/>
    </source>
</evidence>
<evidence type="ECO:0000256" key="8">
    <source>
        <dbReference type="ARBA" id="ARBA00022692"/>
    </source>
</evidence>
<dbReference type="PANTHER" id="PTHR43298:SF2">
    <property type="entry name" value="FMN_FAD EXPORTER YEEO-RELATED"/>
    <property type="match status" value="1"/>
</dbReference>
<dbReference type="GO" id="GO:0005886">
    <property type="term" value="C:plasma membrane"/>
    <property type="evidence" value="ECO:0007669"/>
    <property type="project" value="UniProtKB-SubCell"/>
</dbReference>
<protein>
    <recommendedName>
        <fullName evidence="4">Probable multidrug resistance protein NorM</fullName>
    </recommendedName>
    <alternativeName>
        <fullName evidence="12">Multidrug-efflux transporter</fullName>
    </alternativeName>
</protein>
<comment type="similarity">
    <text evidence="3">Belongs to the multi antimicrobial extrusion (MATE) (TC 2.A.66.1) family.</text>
</comment>
<feature type="transmembrane region" description="Helical" evidence="13">
    <location>
        <begin position="177"/>
        <end position="196"/>
    </location>
</feature>
<feature type="transmembrane region" description="Helical" evidence="13">
    <location>
        <begin position="420"/>
        <end position="442"/>
    </location>
</feature>
<dbReference type="PIRSF" id="PIRSF006603">
    <property type="entry name" value="DinF"/>
    <property type="match status" value="1"/>
</dbReference>
<evidence type="ECO:0000256" key="10">
    <source>
        <dbReference type="ARBA" id="ARBA00023065"/>
    </source>
</evidence>
<dbReference type="EMBL" id="JAHLFH010000185">
    <property type="protein sequence ID" value="MBU3820420.1"/>
    <property type="molecule type" value="Genomic_DNA"/>
</dbReference>
<accession>A0A9E2NRG8</accession>
<keyword evidence="10" id="KW-0406">Ion transport</keyword>
<keyword evidence="11 13" id="KW-0472">Membrane</keyword>
<evidence type="ECO:0000256" key="2">
    <source>
        <dbReference type="ARBA" id="ARBA00004651"/>
    </source>
</evidence>
<feature type="transmembrane region" description="Helical" evidence="13">
    <location>
        <begin position="202"/>
        <end position="222"/>
    </location>
</feature>
<reference evidence="14" key="1">
    <citation type="journal article" date="2021" name="PeerJ">
        <title>Extensive microbial diversity within the chicken gut microbiome revealed by metagenomics and culture.</title>
        <authorList>
            <person name="Gilroy R."/>
            <person name="Ravi A."/>
            <person name="Getino M."/>
            <person name="Pursley I."/>
            <person name="Horton D.L."/>
            <person name="Alikhan N.F."/>
            <person name="Baker D."/>
            <person name="Gharbi K."/>
            <person name="Hall N."/>
            <person name="Watson M."/>
            <person name="Adriaenssens E.M."/>
            <person name="Foster-Nyarko E."/>
            <person name="Jarju S."/>
            <person name="Secka A."/>
            <person name="Antonio M."/>
            <person name="Oren A."/>
            <person name="Chaudhuri R.R."/>
            <person name="La Ragione R."/>
            <person name="Hildebrand F."/>
            <person name="Pallen M.J."/>
        </authorList>
    </citation>
    <scope>NUCLEOTIDE SEQUENCE</scope>
    <source>
        <strain evidence="14">742</strain>
    </source>
</reference>
<comment type="subcellular location">
    <subcellularLocation>
        <location evidence="2">Cell membrane</location>
        <topology evidence="2">Multi-pass membrane protein</topology>
    </subcellularLocation>
</comment>
<evidence type="ECO:0000256" key="13">
    <source>
        <dbReference type="SAM" id="Phobius"/>
    </source>
</evidence>
<dbReference type="CDD" id="cd13137">
    <property type="entry name" value="MATE_NorM_like"/>
    <property type="match status" value="1"/>
</dbReference>
<feature type="transmembrane region" description="Helical" evidence="13">
    <location>
        <begin position="68"/>
        <end position="88"/>
    </location>
</feature>
<evidence type="ECO:0000313" key="15">
    <source>
        <dbReference type="Proteomes" id="UP000824178"/>
    </source>
</evidence>
<evidence type="ECO:0000256" key="5">
    <source>
        <dbReference type="ARBA" id="ARBA00022448"/>
    </source>
</evidence>
<dbReference type="GO" id="GO:0042910">
    <property type="term" value="F:xenobiotic transmembrane transporter activity"/>
    <property type="evidence" value="ECO:0007669"/>
    <property type="project" value="InterPro"/>
</dbReference>
<dbReference type="NCBIfam" id="TIGR00797">
    <property type="entry name" value="matE"/>
    <property type="match status" value="1"/>
</dbReference>
<keyword evidence="5" id="KW-0813">Transport</keyword>
<dbReference type="GO" id="GO:0006811">
    <property type="term" value="P:monoatomic ion transport"/>
    <property type="evidence" value="ECO:0007669"/>
    <property type="project" value="UniProtKB-KW"/>
</dbReference>
<comment type="function">
    <text evidence="1">Multidrug efflux pump.</text>
</comment>
<feature type="transmembrane region" description="Helical" evidence="13">
    <location>
        <begin position="360"/>
        <end position="382"/>
    </location>
</feature>
<name>A0A9E2NRG8_9FIRM</name>
<evidence type="ECO:0000256" key="12">
    <source>
        <dbReference type="ARBA" id="ARBA00031636"/>
    </source>
</evidence>
<dbReference type="PANTHER" id="PTHR43298">
    <property type="entry name" value="MULTIDRUG RESISTANCE PROTEIN NORM-RELATED"/>
    <property type="match status" value="1"/>
</dbReference>
<evidence type="ECO:0000256" key="7">
    <source>
        <dbReference type="ARBA" id="ARBA00022475"/>
    </source>
</evidence>